<gene>
    <name evidence="2" type="ORF">GGQ74_002152</name>
</gene>
<keyword evidence="3" id="KW-1185">Reference proteome</keyword>
<comment type="caution">
    <text evidence="2">The sequence shown here is derived from an EMBL/GenBank/DDBJ whole genome shotgun (WGS) entry which is preliminary data.</text>
</comment>
<dbReference type="SMART" id="SM01264">
    <property type="entry name" value="M16C_associated"/>
    <property type="match status" value="1"/>
</dbReference>
<dbReference type="AlphaFoldDB" id="A0A846QV07"/>
<feature type="domain" description="Peptidase M16C associated" evidence="1">
    <location>
        <begin position="455"/>
        <end position="704"/>
    </location>
</feature>
<dbReference type="InterPro" id="IPR013578">
    <property type="entry name" value="Peptidase_M16C_assoc"/>
</dbReference>
<organism evidence="2 3">
    <name type="scientific">Desulfobaculum xiamenense</name>
    <dbReference type="NCBI Taxonomy" id="995050"/>
    <lineage>
        <taxon>Bacteria</taxon>
        <taxon>Pseudomonadati</taxon>
        <taxon>Thermodesulfobacteriota</taxon>
        <taxon>Desulfovibrionia</taxon>
        <taxon>Desulfovibrionales</taxon>
        <taxon>Desulfovibrionaceae</taxon>
        <taxon>Desulfobaculum</taxon>
    </lineage>
</organism>
<dbReference type="RefSeq" id="WP_342448613.1">
    <property type="nucleotide sequence ID" value="NZ_JAATJA010000002.1"/>
</dbReference>
<proteinExistence type="predicted"/>
<dbReference type="InterPro" id="IPR011249">
    <property type="entry name" value="Metalloenz_LuxS/M16"/>
</dbReference>
<dbReference type="GO" id="GO:0046872">
    <property type="term" value="F:metal ion binding"/>
    <property type="evidence" value="ECO:0007669"/>
    <property type="project" value="InterPro"/>
</dbReference>
<dbReference type="FunFam" id="3.30.830.10:FF:000034">
    <property type="entry name" value="presequence protease 1, chloroplastic/mitochondrial"/>
    <property type="match status" value="1"/>
</dbReference>
<dbReference type="Pfam" id="PF08367">
    <property type="entry name" value="M16C_assoc"/>
    <property type="match status" value="1"/>
</dbReference>
<evidence type="ECO:0000313" key="2">
    <source>
        <dbReference type="EMBL" id="NJB68479.1"/>
    </source>
</evidence>
<dbReference type="GO" id="GO:0016485">
    <property type="term" value="P:protein processing"/>
    <property type="evidence" value="ECO:0007669"/>
    <property type="project" value="TreeGrafter"/>
</dbReference>
<dbReference type="PANTHER" id="PTHR43016">
    <property type="entry name" value="PRESEQUENCE PROTEASE"/>
    <property type="match status" value="1"/>
</dbReference>
<accession>A0A846QV07</accession>
<dbReference type="InterPro" id="IPR007863">
    <property type="entry name" value="Peptidase_M16_C"/>
</dbReference>
<dbReference type="Pfam" id="PF00675">
    <property type="entry name" value="Peptidase_M16"/>
    <property type="match status" value="1"/>
</dbReference>
<name>A0A846QV07_9BACT</name>
<dbReference type="InterPro" id="IPR055130">
    <property type="entry name" value="PreP_C"/>
</dbReference>
<dbReference type="Pfam" id="PF05193">
    <property type="entry name" value="Peptidase_M16_C"/>
    <property type="match status" value="1"/>
</dbReference>
<reference evidence="2 3" key="1">
    <citation type="submission" date="2020-03" db="EMBL/GenBank/DDBJ databases">
        <title>Genomic Encyclopedia of Type Strains, Phase IV (KMG-IV): sequencing the most valuable type-strain genomes for metagenomic binning, comparative biology and taxonomic classification.</title>
        <authorList>
            <person name="Goeker M."/>
        </authorList>
    </citation>
    <scope>NUCLEOTIDE SEQUENCE [LARGE SCALE GENOMIC DNA]</scope>
    <source>
        <strain evidence="2 3">DSM 24233</strain>
    </source>
</reference>
<evidence type="ECO:0000313" key="3">
    <source>
        <dbReference type="Proteomes" id="UP000580856"/>
    </source>
</evidence>
<dbReference type="SUPFAM" id="SSF63411">
    <property type="entry name" value="LuxS/MPP-like metallohydrolase"/>
    <property type="match status" value="4"/>
</dbReference>
<dbReference type="Gene3D" id="3.30.830.10">
    <property type="entry name" value="Metalloenzyme, LuxS/M16 peptidase-like"/>
    <property type="match status" value="4"/>
</dbReference>
<dbReference type="InterPro" id="IPR011765">
    <property type="entry name" value="Pept_M16_N"/>
</dbReference>
<protein>
    <recommendedName>
        <fullName evidence="1">Peptidase M16C associated domain-containing protein</fullName>
    </recommendedName>
</protein>
<dbReference type="GO" id="GO:0004222">
    <property type="term" value="F:metalloendopeptidase activity"/>
    <property type="evidence" value="ECO:0007669"/>
    <property type="project" value="TreeGrafter"/>
</dbReference>
<dbReference type="PANTHER" id="PTHR43016:SF13">
    <property type="entry name" value="PRESEQUENCE PROTEASE, MITOCHONDRIAL"/>
    <property type="match status" value="1"/>
</dbReference>
<dbReference type="EMBL" id="JAATJA010000002">
    <property type="protein sequence ID" value="NJB68479.1"/>
    <property type="molecule type" value="Genomic_DNA"/>
</dbReference>
<dbReference type="Proteomes" id="UP000580856">
    <property type="component" value="Unassembled WGS sequence"/>
</dbReference>
<sequence>MTMIHGFELLVEKEIPEVGVKARLFRHARTGAELMSLICPDENKVFGVSFRTPPRDSTGVPHILEHSVLCGSDRYPVKEPFVELLKGSLQTFLNAFTYPDKTCYPVASTNLQDFYNLVDVYIDAVFHPRIDESVFRQEGWHYELDSPEGELTRKGVVFNEMKGAYSSPDGLLQEHSQRGLFPDTTYGLDSGGDPERIPDLTHERFLHFHRTLYHPSNARFWFYGDDDENRRLEILAAALDGYDAITVDSEVEVQPRIENPRRIDIPYAGGDDARTMFTVNWLLPETFDRDLALRLEVLEHILIGLPSSPLRRALMESGLGEDLTGVGLEDELRQMSFSVGLKGMDAEDVAEAEGIIFDVLRDMADNGPSIEMVEAAMNSVEFDLREQNTGRFPRGLSLMLMSLTTWLHGGDPFVPLAFEASLRALKTDLAAGRPVFSELVRSFLLDNAHRTTVVLEPKDGLAAERDRREREELAARKAAMTPEEIETVIRTARELREAQERPDSPEALATIPTLSLDDIAREEKIIPTEEREVGGVRTLLHDLPAQGIVYLDAGFDLGCVAQEDLPLVPLFGRALFEMGTQTEDFASLTMRVARKTGGIEPETFVADTLDREGFVARLFLRGKAMAANTGDMLDILRDVLLTARFEDRERFRLMALEEKARLEERLIPAGHMVALTRLRARHGMAGWLGELMGGVSALTYARQLIRDIDADWNGVLERLERIRRAVVSRRGLLLNVTAAGHDLPGVVDGLSSFVAALPESGSEMAQWLPGTFPEAEGLAIPAQVNYVGRIVDLAQAGYEFSGAHLAVNRHARMGYLWDRVRVQGGAYGAFSSLDRAGRTMAFASYRDPNLDTTIDVFNGTGEYFRTLRMDREELVKSIIGAVGEVDTYLLPDAQGYVAMARLLMGDTPEMRQTMRDELLGTTLADFNAFGELLASVGRTGSTVVIGSGDALAASAAGLEVKNIL</sequence>
<dbReference type="Pfam" id="PF22516">
    <property type="entry name" value="PreP_C"/>
    <property type="match status" value="1"/>
</dbReference>
<evidence type="ECO:0000259" key="1">
    <source>
        <dbReference type="SMART" id="SM01264"/>
    </source>
</evidence>